<evidence type="ECO:0008006" key="3">
    <source>
        <dbReference type="Google" id="ProtNLM"/>
    </source>
</evidence>
<dbReference type="Pfam" id="PF05929">
    <property type="entry name" value="Phage_GPO"/>
    <property type="match status" value="1"/>
</dbReference>
<protein>
    <recommendedName>
        <fullName evidence="3">Phage capsid protein</fullName>
    </recommendedName>
</protein>
<evidence type="ECO:0000313" key="1">
    <source>
        <dbReference type="EMBL" id="RKJ89769.1"/>
    </source>
</evidence>
<dbReference type="EMBL" id="RAWX01000002">
    <property type="protein sequence ID" value="RKJ89769.1"/>
    <property type="molecule type" value="Genomic_DNA"/>
</dbReference>
<reference evidence="1 2" key="1">
    <citation type="submission" date="2018-09" db="EMBL/GenBank/DDBJ databases">
        <title>Genome sequencing of Aeromonas veronii MS-17-88.</title>
        <authorList>
            <person name="Tekedar H.C."/>
            <person name="Arick M.A."/>
            <person name="Hsu C.-Y."/>
            <person name="Thrash A."/>
            <person name="Karsi A."/>
            <person name="Lawrence M.L."/>
            <person name="Abdelhamed H."/>
        </authorList>
    </citation>
    <scope>NUCLEOTIDE SEQUENCE [LARGE SCALE GENOMIC DNA]</scope>
    <source>
        <strain evidence="1 2">MS 17-88</strain>
    </source>
</reference>
<dbReference type="Pfam" id="PF05125">
    <property type="entry name" value="Phage_cap_P2"/>
    <property type="match status" value="1"/>
</dbReference>
<dbReference type="InterPro" id="IPR006441">
    <property type="entry name" value="Phage_P2_GpN"/>
</dbReference>
<dbReference type="RefSeq" id="WP_120415090.1">
    <property type="nucleotide sequence ID" value="NZ_RAWX01000002.1"/>
</dbReference>
<dbReference type="AlphaFoldDB" id="A0A3A9IKP1"/>
<proteinExistence type="predicted"/>
<organism evidence="1 2">
    <name type="scientific">Aeromonas veronii</name>
    <dbReference type="NCBI Taxonomy" id="654"/>
    <lineage>
        <taxon>Bacteria</taxon>
        <taxon>Pseudomonadati</taxon>
        <taxon>Pseudomonadota</taxon>
        <taxon>Gammaproteobacteria</taxon>
        <taxon>Aeromonadales</taxon>
        <taxon>Aeromonadaceae</taxon>
        <taxon>Aeromonas</taxon>
    </lineage>
</organism>
<dbReference type="Proteomes" id="UP000281725">
    <property type="component" value="Unassembled WGS sequence"/>
</dbReference>
<comment type="caution">
    <text evidence="1">The sequence shown here is derived from an EMBL/GenBank/DDBJ whole genome shotgun (WGS) entry which is preliminary data.</text>
</comment>
<evidence type="ECO:0000313" key="2">
    <source>
        <dbReference type="Proteomes" id="UP000281725"/>
    </source>
</evidence>
<accession>A0A3A9IKP1</accession>
<dbReference type="InterPro" id="IPR009228">
    <property type="entry name" value="Capsid_scaffold_GpO"/>
</dbReference>
<sequence>MVNPEVTTGWVCIASSGITVTEREIKAEWLTEMAATYNPDYYTATMWPEHKRSEAMGHVKALKVAVENGVTKLFAILKPTLSLIEKNKAGQLCFCSIEPQPDFAKTGKTYLFGLGLTDTPDSTGTTALKFSTQGAAQRGVSIQWAGNNVEQKSDAFFSALAQESKALSQSLKGAQATLADMAKQFSTDNAINLETTKMDINATARNFSFSFATKERGYLDPIASAALMSALVQASPLLSRIKFLHVDEPSTAQFDGLKPGLRTGRRIGERFGVKANAGCALPVMVDMDSGTEFRWSELSQITAGMTQEQVNTALEGLMMVAVTEDILRIGFHGITAADETDPVAWPNGEDVAPGWHQAAKEADKAGERVLLDPVTFDVKGGSDYADLDTMAYHLVDKLPEAYRNDPRLVVLVGGELLRAHKKVYIKPGQIRDKDQHMKIADMPVVSNQNMPNNYFAVTFLENLRVTTMNNTERALGLDVGERKVWAMRYYRHSGYSLGEPKAYAGFDIVSIAK</sequence>
<gene>
    <name evidence="1" type="ORF">D6R50_11065</name>
</gene>
<name>A0A3A9IKP1_AERVE</name>